<keyword evidence="7 10" id="KW-0408">Iron</keyword>
<dbReference type="GO" id="GO:0016614">
    <property type="term" value="F:oxidoreductase activity, acting on CH-OH group of donors"/>
    <property type="evidence" value="ECO:0007669"/>
    <property type="project" value="InterPro"/>
</dbReference>
<dbReference type="InterPro" id="IPR006311">
    <property type="entry name" value="TAT_signal"/>
</dbReference>
<dbReference type="InterPro" id="IPR036909">
    <property type="entry name" value="Cyt_c-like_dom_sf"/>
</dbReference>
<dbReference type="EMBL" id="CP051685">
    <property type="protein sequence ID" value="QJE02106.1"/>
    <property type="molecule type" value="Genomic_DNA"/>
</dbReference>
<feature type="binding site" description="covalent" evidence="9">
    <location>
        <position position="68"/>
    </location>
    <ligand>
        <name>heme c</name>
        <dbReference type="ChEBI" id="CHEBI:61717"/>
        <label>1</label>
    </ligand>
</feature>
<name>A0A7Z2VZE8_9BURK</name>
<feature type="binding site" description="axial binding residue" evidence="10">
    <location>
        <position position="357"/>
    </location>
    <ligand>
        <name>heme c</name>
        <dbReference type="ChEBI" id="CHEBI:61717"/>
        <label>3</label>
    </ligand>
    <ligandPart>
        <name>Fe</name>
        <dbReference type="ChEBI" id="CHEBI:18248"/>
    </ligandPart>
</feature>
<dbReference type="KEGG" id="mfy:HH212_20505"/>
<dbReference type="PROSITE" id="PS51318">
    <property type="entry name" value="TAT"/>
    <property type="match status" value="1"/>
</dbReference>
<keyword evidence="5" id="KW-0732">Signal</keyword>
<comment type="cofactor">
    <cofactor evidence="9">
        <name>heme c</name>
        <dbReference type="ChEBI" id="CHEBI:61717"/>
    </cofactor>
    <text evidence="9">Binds 3 heme c groups covalently per subunit.</text>
</comment>
<feature type="domain" description="Cytochrome c" evidence="11">
    <location>
        <begin position="340"/>
        <end position="427"/>
    </location>
</feature>
<organism evidence="12 13">
    <name type="scientific">Massilia forsythiae</name>
    <dbReference type="NCBI Taxonomy" id="2728020"/>
    <lineage>
        <taxon>Bacteria</taxon>
        <taxon>Pseudomonadati</taxon>
        <taxon>Pseudomonadota</taxon>
        <taxon>Betaproteobacteria</taxon>
        <taxon>Burkholderiales</taxon>
        <taxon>Oxalobacteraceae</taxon>
        <taxon>Telluria group</taxon>
        <taxon>Massilia</taxon>
    </lineage>
</organism>
<dbReference type="PROSITE" id="PS51007">
    <property type="entry name" value="CYTC"/>
    <property type="match status" value="2"/>
</dbReference>
<feature type="binding site" description="covalent" evidence="9">
    <location>
        <position position="211"/>
    </location>
    <ligand>
        <name>heme c</name>
        <dbReference type="ChEBI" id="CHEBI:61717"/>
        <label>2</label>
    </ligand>
</feature>
<dbReference type="GO" id="GO:0005506">
    <property type="term" value="F:iron ion binding"/>
    <property type="evidence" value="ECO:0007669"/>
    <property type="project" value="InterPro"/>
</dbReference>
<feature type="binding site" description="covalent" evidence="9">
    <location>
        <position position="353"/>
    </location>
    <ligand>
        <name>heme c</name>
        <dbReference type="ChEBI" id="CHEBI:61717"/>
        <label>3</label>
    </ligand>
</feature>
<feature type="binding site" description="axial binding residue" evidence="10">
    <location>
        <position position="69"/>
    </location>
    <ligand>
        <name>heme c</name>
        <dbReference type="ChEBI" id="CHEBI:61717"/>
        <label>1</label>
    </ligand>
    <ligandPart>
        <name>Fe</name>
        <dbReference type="ChEBI" id="CHEBI:18248"/>
    </ligandPart>
</feature>
<gene>
    <name evidence="12" type="ORF">HH212_20505</name>
</gene>
<feature type="domain" description="Cytochrome c" evidence="11">
    <location>
        <begin position="51"/>
        <end position="154"/>
    </location>
</feature>
<evidence type="ECO:0000256" key="5">
    <source>
        <dbReference type="ARBA" id="ARBA00022729"/>
    </source>
</evidence>
<evidence type="ECO:0000256" key="10">
    <source>
        <dbReference type="PIRSR" id="PIRSR000018-51"/>
    </source>
</evidence>
<comment type="subcellular location">
    <subcellularLocation>
        <location evidence="1">Cell membrane</location>
    </subcellularLocation>
</comment>
<feature type="binding site" description="axial binding residue" evidence="10">
    <location>
        <position position="215"/>
    </location>
    <ligand>
        <name>heme c</name>
        <dbReference type="ChEBI" id="CHEBI:61717"/>
        <label>2</label>
    </ligand>
    <ligandPart>
        <name>Fe</name>
        <dbReference type="ChEBI" id="CHEBI:18248"/>
    </ligandPart>
</feature>
<sequence>MHASPHPRPPRRRKLLAALAVLLVLLALGAWAVMWRPAIDPQPRAPQFDAALVERGANVAMLGSCAACHTVDLNRPFAGGRPLATPFGTIYSTNITPDVRTGIGAWSEAAFTRALREGVARDGRLLYPAFPYDHYTRMAQDDIRALYAYFMTRPSLDAPAHPNELHFPMNFRPLVGFWNILYLDRSPWRPDPAQGAEWNRGAYLADAVAHCSACHSPRTRLGGEERKRFLDGGEAEGWYAPALNARSPSPLPWSRAHLAEYLRTGIATDHAMAGGPMQSVVDNLRLADARDVDAMATYMHSFLALAPARDTPAQRVAALPAPVPVPMRMPAPREGDPDLARMRLGHEVYAASCARCHDLGRTPTSGSALPLQKAVALYDPDPRSLIRIVRDGIEPPDGEPARWMPAFAGILTDEQTVALAAYLRRYGAAQPAWNTLEDDVRKAKQP</sequence>
<evidence type="ECO:0000256" key="7">
    <source>
        <dbReference type="ARBA" id="ARBA00023004"/>
    </source>
</evidence>
<evidence type="ECO:0000256" key="9">
    <source>
        <dbReference type="PIRSR" id="PIRSR000018-50"/>
    </source>
</evidence>
<keyword evidence="3 9" id="KW-0349">Heme</keyword>
<evidence type="ECO:0000256" key="6">
    <source>
        <dbReference type="ARBA" id="ARBA00022737"/>
    </source>
</evidence>
<evidence type="ECO:0000256" key="4">
    <source>
        <dbReference type="ARBA" id="ARBA00022723"/>
    </source>
</evidence>
<accession>A0A7Z2VZE8</accession>
<evidence type="ECO:0000256" key="8">
    <source>
        <dbReference type="ARBA" id="ARBA00023136"/>
    </source>
</evidence>
<evidence type="ECO:0000259" key="11">
    <source>
        <dbReference type="PROSITE" id="PS51007"/>
    </source>
</evidence>
<dbReference type="GO" id="GO:0005886">
    <property type="term" value="C:plasma membrane"/>
    <property type="evidence" value="ECO:0007669"/>
    <property type="project" value="UniProtKB-SubCell"/>
</dbReference>
<evidence type="ECO:0000313" key="13">
    <source>
        <dbReference type="Proteomes" id="UP000502415"/>
    </source>
</evidence>
<dbReference type="AlphaFoldDB" id="A0A7Z2VZE8"/>
<dbReference type="PANTHER" id="PTHR35008">
    <property type="entry name" value="BLL4482 PROTEIN-RELATED"/>
    <property type="match status" value="1"/>
</dbReference>
<dbReference type="Proteomes" id="UP000502415">
    <property type="component" value="Chromosome"/>
</dbReference>
<keyword evidence="13" id="KW-1185">Reference proteome</keyword>
<dbReference type="Gene3D" id="1.10.760.10">
    <property type="entry name" value="Cytochrome c-like domain"/>
    <property type="match status" value="3"/>
</dbReference>
<evidence type="ECO:0000256" key="1">
    <source>
        <dbReference type="ARBA" id="ARBA00004236"/>
    </source>
</evidence>
<dbReference type="GO" id="GO:0009055">
    <property type="term" value="F:electron transfer activity"/>
    <property type="evidence" value="ECO:0007669"/>
    <property type="project" value="InterPro"/>
</dbReference>
<dbReference type="InterPro" id="IPR051459">
    <property type="entry name" value="Cytochrome_c-type_DH"/>
</dbReference>
<dbReference type="PANTHER" id="PTHR35008:SF8">
    <property type="entry name" value="ALCOHOL DEHYDROGENASE CYTOCHROME C SUBUNIT"/>
    <property type="match status" value="1"/>
</dbReference>
<feature type="binding site" description="covalent" evidence="9">
    <location>
        <position position="214"/>
    </location>
    <ligand>
        <name>heme c</name>
        <dbReference type="ChEBI" id="CHEBI:61717"/>
        <label>2</label>
    </ligand>
</feature>
<keyword evidence="2" id="KW-1003">Cell membrane</keyword>
<evidence type="ECO:0000256" key="2">
    <source>
        <dbReference type="ARBA" id="ARBA00022475"/>
    </source>
</evidence>
<dbReference type="InterPro" id="IPR009056">
    <property type="entry name" value="Cyt_c-like_dom"/>
</dbReference>
<keyword evidence="8" id="KW-0472">Membrane</keyword>
<evidence type="ECO:0000313" key="12">
    <source>
        <dbReference type="EMBL" id="QJE02106.1"/>
    </source>
</evidence>
<dbReference type="GO" id="GO:0020037">
    <property type="term" value="F:heme binding"/>
    <property type="evidence" value="ECO:0007669"/>
    <property type="project" value="InterPro"/>
</dbReference>
<feature type="binding site" description="covalent" evidence="9">
    <location>
        <position position="65"/>
    </location>
    <ligand>
        <name>heme c</name>
        <dbReference type="ChEBI" id="CHEBI:61717"/>
        <label>1</label>
    </ligand>
</feature>
<protein>
    <submittedName>
        <fullName evidence="12">C-type cytochrome</fullName>
    </submittedName>
</protein>
<dbReference type="Pfam" id="PF13442">
    <property type="entry name" value="Cytochrome_CBB3"/>
    <property type="match status" value="1"/>
</dbReference>
<reference evidence="12 13" key="1">
    <citation type="submission" date="2020-04" db="EMBL/GenBank/DDBJ databases">
        <title>Genome sequencing of novel species.</title>
        <authorList>
            <person name="Heo J."/>
            <person name="Kim S.-J."/>
            <person name="Kim J.-S."/>
            <person name="Hong S.-B."/>
            <person name="Kwon S.-W."/>
        </authorList>
    </citation>
    <scope>NUCLEOTIDE SEQUENCE [LARGE SCALE GENOMIC DNA]</scope>
    <source>
        <strain evidence="12 13">GN2-R2</strain>
    </source>
</reference>
<evidence type="ECO:0000256" key="3">
    <source>
        <dbReference type="ARBA" id="ARBA00022617"/>
    </source>
</evidence>
<keyword evidence="4 10" id="KW-0479">Metal-binding</keyword>
<proteinExistence type="predicted"/>
<dbReference type="InterPro" id="IPR014353">
    <property type="entry name" value="Membr-bd_ADH_cyt_c"/>
</dbReference>
<keyword evidence="6" id="KW-0677">Repeat</keyword>
<dbReference type="PIRSF" id="PIRSF000018">
    <property type="entry name" value="Mb_ADH_cyt_c"/>
    <property type="match status" value="1"/>
</dbReference>
<feature type="binding site" description="covalent" evidence="9">
    <location>
        <position position="356"/>
    </location>
    <ligand>
        <name>heme c</name>
        <dbReference type="ChEBI" id="CHEBI:61717"/>
        <label>3</label>
    </ligand>
</feature>
<dbReference type="RefSeq" id="WP_170204193.1">
    <property type="nucleotide sequence ID" value="NZ_CP051685.1"/>
</dbReference>
<dbReference type="SUPFAM" id="SSF46626">
    <property type="entry name" value="Cytochrome c"/>
    <property type="match status" value="3"/>
</dbReference>